<comment type="caution">
    <text evidence="2">The sequence shown here is derived from an EMBL/GenBank/DDBJ whole genome shotgun (WGS) entry which is preliminary data.</text>
</comment>
<name>A0ABU7UXU6_9GAMM</name>
<dbReference type="Gene3D" id="2.40.128.110">
    <property type="entry name" value="Lipid/polyisoprenoid-binding, YceI-like"/>
    <property type="match status" value="1"/>
</dbReference>
<dbReference type="Proteomes" id="UP001356170">
    <property type="component" value="Unassembled WGS sequence"/>
</dbReference>
<dbReference type="SUPFAM" id="SSF101874">
    <property type="entry name" value="YceI-like"/>
    <property type="match status" value="1"/>
</dbReference>
<feature type="domain" description="Lipid/polyisoprenoid-binding YceI-like" evidence="1">
    <location>
        <begin position="31"/>
        <end position="191"/>
    </location>
</feature>
<sequence length="212" mass="23026">MNLRPTASIWILCGATIANSVLIPSAKADETAVLDLTRSSFNFLALKRLGPPIQGEFRVATGHLDTRADGQRQVVIVLQADSVSVEGSAMQTRVARSDLLFATQRYPQIEFRSDWHTQQMLRAGGVFGGTVTLRGVTLREQFTVSPSTCSQPGERCAIEAQGRINRERYGMKGLGAIMRPDVELQFKVRFVPSGTASATASNATSKKNRAGN</sequence>
<dbReference type="SMART" id="SM00867">
    <property type="entry name" value="YceI"/>
    <property type="match status" value="1"/>
</dbReference>
<dbReference type="InterPro" id="IPR036761">
    <property type="entry name" value="TTHA0802/YceI-like_sf"/>
</dbReference>
<dbReference type="Pfam" id="PF04264">
    <property type="entry name" value="YceI"/>
    <property type="match status" value="1"/>
</dbReference>
<dbReference type="RefSeq" id="WP_331703404.1">
    <property type="nucleotide sequence ID" value="NZ_JAZHBO010000001.1"/>
</dbReference>
<dbReference type="EMBL" id="JAZHBO010000001">
    <property type="protein sequence ID" value="MEF2155341.1"/>
    <property type="molecule type" value="Genomic_DNA"/>
</dbReference>
<dbReference type="PANTHER" id="PTHR34406">
    <property type="entry name" value="PROTEIN YCEI"/>
    <property type="match status" value="1"/>
</dbReference>
<proteinExistence type="predicted"/>
<dbReference type="InterPro" id="IPR007372">
    <property type="entry name" value="Lipid/polyisoprenoid-bd_YceI"/>
</dbReference>
<dbReference type="PANTHER" id="PTHR34406:SF1">
    <property type="entry name" value="PROTEIN YCEI"/>
    <property type="match status" value="1"/>
</dbReference>
<accession>A0ABU7UXU6</accession>
<gene>
    <name evidence="2" type="ORF">V3390_03725</name>
</gene>
<evidence type="ECO:0000259" key="1">
    <source>
        <dbReference type="SMART" id="SM00867"/>
    </source>
</evidence>
<protein>
    <submittedName>
        <fullName evidence="2">YceI family protein</fullName>
    </submittedName>
</protein>
<organism evidence="2 3">
    <name type="scientific">Aquilutibacter rugosus</name>
    <dbReference type="NCBI Taxonomy" id="3115820"/>
    <lineage>
        <taxon>Bacteria</taxon>
        <taxon>Pseudomonadati</taxon>
        <taxon>Pseudomonadota</taxon>
        <taxon>Gammaproteobacteria</taxon>
        <taxon>Lysobacterales</taxon>
        <taxon>Lysobacteraceae</taxon>
        <taxon>Aquilutibacter</taxon>
    </lineage>
</organism>
<reference evidence="2 3" key="1">
    <citation type="submission" date="2024-01" db="EMBL/GenBank/DDBJ databases">
        <title>Novel species of the genus Luteimonas isolated from rivers.</title>
        <authorList>
            <person name="Lu H."/>
        </authorList>
    </citation>
    <scope>NUCLEOTIDE SEQUENCE [LARGE SCALE GENOMIC DNA]</scope>
    <source>
        <strain evidence="2 3">FXH3W</strain>
    </source>
</reference>
<evidence type="ECO:0000313" key="2">
    <source>
        <dbReference type="EMBL" id="MEF2155341.1"/>
    </source>
</evidence>
<keyword evidence="3" id="KW-1185">Reference proteome</keyword>
<evidence type="ECO:0000313" key="3">
    <source>
        <dbReference type="Proteomes" id="UP001356170"/>
    </source>
</evidence>